<dbReference type="GeneTree" id="ENSGT00940000163831"/>
<dbReference type="AlphaFoldDB" id="A0A8C9RWI6"/>
<sequence>MEHNNNESIDPRCLLQQPPLAADILKELDAYGVALYAILTIMASLSMLVFIDGAIYVYRKVEYPKKTAIIWINGAAPVIATMCCLGMWIPRATMFADMTSGSYFSIVVYQFLLLLIAECGGDEGFLRRFRNTRLKISTGPCCCCCPCLPTAPITWRTLFLLKLTSFQFALMKPVLTIISIVLWTNGNFDPSDYGITGAVVWIGPLLGVLTILALWPGVMTFMHLYKTLSSQNIIPKYAMYQVRQQHLRLHTHTHTQVSMVCVRGSWLPCQYHSFPSLLNDLCHKPFSFLSWCSYSVSCKRSSSMS</sequence>
<evidence type="ECO:0000256" key="5">
    <source>
        <dbReference type="SAM" id="Phobius"/>
    </source>
</evidence>
<reference evidence="6" key="2">
    <citation type="submission" date="2025-08" db="UniProtKB">
        <authorList>
            <consortium name="Ensembl"/>
        </authorList>
    </citation>
    <scope>IDENTIFICATION</scope>
</reference>
<reference evidence="6 7" key="1">
    <citation type="submission" date="2019-04" db="EMBL/GenBank/DDBJ databases">
        <authorList>
            <consortium name="Wellcome Sanger Institute Data Sharing"/>
        </authorList>
    </citation>
    <scope>NUCLEOTIDE SEQUENCE [LARGE SCALE GENOMIC DNA]</scope>
</reference>
<evidence type="ECO:0000313" key="7">
    <source>
        <dbReference type="Proteomes" id="UP000694397"/>
    </source>
</evidence>
<comment type="subcellular location">
    <subcellularLocation>
        <location evidence="1">Membrane</location>
        <topology evidence="1">Multi-pass membrane protein</topology>
    </subcellularLocation>
</comment>
<organism evidence="6 7">
    <name type="scientific">Scleropages formosus</name>
    <name type="common">Asian bonytongue</name>
    <name type="synonym">Osteoglossum formosum</name>
    <dbReference type="NCBI Taxonomy" id="113540"/>
    <lineage>
        <taxon>Eukaryota</taxon>
        <taxon>Metazoa</taxon>
        <taxon>Chordata</taxon>
        <taxon>Craniata</taxon>
        <taxon>Vertebrata</taxon>
        <taxon>Euteleostomi</taxon>
        <taxon>Actinopterygii</taxon>
        <taxon>Neopterygii</taxon>
        <taxon>Teleostei</taxon>
        <taxon>Osteoglossocephala</taxon>
        <taxon>Osteoglossomorpha</taxon>
        <taxon>Osteoglossiformes</taxon>
        <taxon>Osteoglossidae</taxon>
        <taxon>Scleropages</taxon>
    </lineage>
</organism>
<evidence type="ECO:0000313" key="6">
    <source>
        <dbReference type="Ensembl" id="ENSSFOP00015019875.2"/>
    </source>
</evidence>
<dbReference type="Proteomes" id="UP000694397">
    <property type="component" value="Chromosome 3"/>
</dbReference>
<feature type="transmembrane region" description="Helical" evidence="5">
    <location>
        <begin position="33"/>
        <end position="58"/>
    </location>
</feature>
<evidence type="ECO:0000256" key="3">
    <source>
        <dbReference type="ARBA" id="ARBA00022989"/>
    </source>
</evidence>
<reference evidence="6" key="3">
    <citation type="submission" date="2025-09" db="UniProtKB">
        <authorList>
            <consortium name="Ensembl"/>
        </authorList>
    </citation>
    <scope>IDENTIFICATION</scope>
</reference>
<evidence type="ECO:0000256" key="2">
    <source>
        <dbReference type="ARBA" id="ARBA00022692"/>
    </source>
</evidence>
<dbReference type="PANTHER" id="PTHR23423">
    <property type="entry name" value="ORGANIC SOLUTE TRANSPORTER-RELATED"/>
    <property type="match status" value="1"/>
</dbReference>
<gene>
    <name evidence="6" type="primary">LOC108923768</name>
</gene>
<accession>A0A8C9RWI6</accession>
<feature type="transmembrane region" description="Helical" evidence="5">
    <location>
        <begin position="70"/>
        <end position="89"/>
    </location>
</feature>
<feature type="transmembrane region" description="Helical" evidence="5">
    <location>
        <begin position="195"/>
        <end position="215"/>
    </location>
</feature>
<protein>
    <submittedName>
        <fullName evidence="6">Solute carrier family 51 member A</fullName>
    </submittedName>
</protein>
<dbReference type="Pfam" id="PF03619">
    <property type="entry name" value="Solute_trans_a"/>
    <property type="match status" value="1"/>
</dbReference>
<feature type="transmembrane region" description="Helical" evidence="5">
    <location>
        <begin position="101"/>
        <end position="120"/>
    </location>
</feature>
<dbReference type="SMART" id="SM01417">
    <property type="entry name" value="Solute_trans_a"/>
    <property type="match status" value="1"/>
</dbReference>
<dbReference type="InterPro" id="IPR005178">
    <property type="entry name" value="Ostalpha/TMEM184C"/>
</dbReference>
<keyword evidence="3 5" id="KW-1133">Transmembrane helix</keyword>
<keyword evidence="2 5" id="KW-0812">Transmembrane</keyword>
<feature type="transmembrane region" description="Helical" evidence="5">
    <location>
        <begin position="159"/>
        <end position="183"/>
    </location>
</feature>
<evidence type="ECO:0000256" key="4">
    <source>
        <dbReference type="ARBA" id="ARBA00023136"/>
    </source>
</evidence>
<dbReference type="Ensembl" id="ENSSFOT00015020104.2">
    <property type="protein sequence ID" value="ENSSFOP00015019875.2"/>
    <property type="gene ID" value="ENSSFOG00015012778.2"/>
</dbReference>
<keyword evidence="7" id="KW-1185">Reference proteome</keyword>
<proteinExistence type="predicted"/>
<name>A0A8C9RWI6_SCLFO</name>
<keyword evidence="4 5" id="KW-0472">Membrane</keyword>
<dbReference type="GO" id="GO:0016020">
    <property type="term" value="C:membrane"/>
    <property type="evidence" value="ECO:0007669"/>
    <property type="project" value="UniProtKB-SubCell"/>
</dbReference>
<evidence type="ECO:0000256" key="1">
    <source>
        <dbReference type="ARBA" id="ARBA00004141"/>
    </source>
</evidence>